<keyword evidence="1" id="KW-0812">Transmembrane</keyword>
<reference evidence="3 4" key="1">
    <citation type="submission" date="2013-10" db="EMBL/GenBank/DDBJ databases">
        <authorList>
            <consortium name="International Citrus Genome Consortium"/>
            <person name="Jenkins J."/>
            <person name="Schmutz J."/>
            <person name="Prochnik S."/>
            <person name="Rokhsar D."/>
            <person name="Gmitter F."/>
            <person name="Ollitrault P."/>
            <person name="Machado M."/>
            <person name="Talon M."/>
            <person name="Wincker P."/>
            <person name="Jaillon O."/>
            <person name="Morgante M."/>
        </authorList>
    </citation>
    <scope>NUCLEOTIDE SEQUENCE</scope>
    <source>
        <strain evidence="4">cv. Clemenules</strain>
    </source>
</reference>
<keyword evidence="2" id="KW-0732">Signal</keyword>
<accession>V4TYX6</accession>
<keyword evidence="1" id="KW-1133">Transmembrane helix</keyword>
<name>V4TYX6_CITCL</name>
<dbReference type="InParanoid" id="V4TYX6"/>
<dbReference type="EMBL" id="KI536661">
    <property type="protein sequence ID" value="ESR56965.1"/>
    <property type="molecule type" value="Genomic_DNA"/>
</dbReference>
<dbReference type="AlphaFoldDB" id="V4TYX6"/>
<feature type="signal peptide" evidence="2">
    <location>
        <begin position="1"/>
        <end position="18"/>
    </location>
</feature>
<keyword evidence="4" id="KW-1185">Reference proteome</keyword>
<protein>
    <recommendedName>
        <fullName evidence="5">NADH:quinone oxidoreductase/Mrp antiporter membrane subunit domain-containing protein</fullName>
    </recommendedName>
</protein>
<dbReference type="Proteomes" id="UP000030687">
    <property type="component" value="Unassembled WGS sequence"/>
</dbReference>
<organism evidence="3 4">
    <name type="scientific">Citrus clementina</name>
    <name type="common">Clementine</name>
    <name type="synonym">Citrus deliciosa x Citrus sinensis</name>
    <dbReference type="NCBI Taxonomy" id="85681"/>
    <lineage>
        <taxon>Eukaryota</taxon>
        <taxon>Viridiplantae</taxon>
        <taxon>Streptophyta</taxon>
        <taxon>Embryophyta</taxon>
        <taxon>Tracheophyta</taxon>
        <taxon>Spermatophyta</taxon>
        <taxon>Magnoliopsida</taxon>
        <taxon>eudicotyledons</taxon>
        <taxon>Gunneridae</taxon>
        <taxon>Pentapetalae</taxon>
        <taxon>rosids</taxon>
        <taxon>malvids</taxon>
        <taxon>Sapindales</taxon>
        <taxon>Rutaceae</taxon>
        <taxon>Aurantioideae</taxon>
        <taxon>Citrus</taxon>
    </lineage>
</organism>
<gene>
    <name evidence="3" type="ORF">CICLE_v10023136mg</name>
</gene>
<evidence type="ECO:0008006" key="5">
    <source>
        <dbReference type="Google" id="ProtNLM"/>
    </source>
</evidence>
<evidence type="ECO:0000313" key="3">
    <source>
        <dbReference type="EMBL" id="ESR56965.1"/>
    </source>
</evidence>
<keyword evidence="1" id="KW-0472">Membrane</keyword>
<feature type="chain" id="PRO_5004728078" description="NADH:quinone oxidoreductase/Mrp antiporter membrane subunit domain-containing protein" evidence="2">
    <location>
        <begin position="19"/>
        <end position="80"/>
    </location>
</feature>
<evidence type="ECO:0000256" key="1">
    <source>
        <dbReference type="SAM" id="Phobius"/>
    </source>
</evidence>
<proteinExistence type="predicted"/>
<evidence type="ECO:0000313" key="4">
    <source>
        <dbReference type="Proteomes" id="UP000030687"/>
    </source>
</evidence>
<dbReference type="Gramene" id="ESR56965">
    <property type="protein sequence ID" value="ESR56965"/>
    <property type="gene ID" value="CICLE_v10023136mg"/>
</dbReference>
<evidence type="ECO:0000256" key="2">
    <source>
        <dbReference type="SAM" id="SignalP"/>
    </source>
</evidence>
<feature type="transmembrane region" description="Helical" evidence="1">
    <location>
        <begin position="41"/>
        <end position="67"/>
    </location>
</feature>
<sequence length="80" mass="8768">MVSLLNLVTLSMIDCTATSKESLKVANFERGSAYITLGMRLITVSLISIICSGEICFSLSSMLTFLLRMSSSGMKTEYEE</sequence>
<dbReference type="KEGG" id="cic:CICLE_v10023136mg"/>
<dbReference type="eggNOG" id="ENOG502R6K7">
    <property type="taxonomic scope" value="Eukaryota"/>
</dbReference>